<gene>
    <name evidence="20" type="primary">pyk</name>
    <name evidence="20" type="ORF">ACFPYI_07370</name>
</gene>
<dbReference type="EC" id="2.7.1.40" evidence="5 15"/>
<dbReference type="InterPro" id="IPR015813">
    <property type="entry name" value="Pyrv/PenolPyrv_kinase-like_dom"/>
</dbReference>
<keyword evidence="7" id="KW-0479">Metal-binding</keyword>
<evidence type="ECO:0000256" key="10">
    <source>
        <dbReference type="ARBA" id="ARBA00022840"/>
    </source>
</evidence>
<accession>A0ABD5RKY5</accession>
<protein>
    <recommendedName>
        <fullName evidence="5 15">Pyruvate kinase</fullName>
        <ecNumber evidence="5 15">2.7.1.40</ecNumber>
    </recommendedName>
</protein>
<evidence type="ECO:0000256" key="12">
    <source>
        <dbReference type="ARBA" id="ARBA00022958"/>
    </source>
</evidence>
<dbReference type="EMBL" id="JBHSQH010000001">
    <property type="protein sequence ID" value="MFC5971150.1"/>
    <property type="molecule type" value="Genomic_DNA"/>
</dbReference>
<dbReference type="Gene3D" id="3.50.30.10">
    <property type="entry name" value="Phosphohistidine domain"/>
    <property type="match status" value="1"/>
</dbReference>
<evidence type="ECO:0000256" key="13">
    <source>
        <dbReference type="ARBA" id="ARBA00023152"/>
    </source>
</evidence>
<keyword evidence="12" id="KW-0630">Potassium</keyword>
<keyword evidence="9 16" id="KW-0418">Kinase</keyword>
<keyword evidence="14 20" id="KW-0670">Pyruvate</keyword>
<dbReference type="Gene3D" id="3.40.1380.20">
    <property type="entry name" value="Pyruvate kinase, C-terminal domain"/>
    <property type="match status" value="1"/>
</dbReference>
<dbReference type="InterPro" id="IPR036637">
    <property type="entry name" value="Phosphohistidine_dom_sf"/>
</dbReference>
<feature type="domain" description="Pyruvate kinase barrel" evidence="17">
    <location>
        <begin position="9"/>
        <end position="324"/>
    </location>
</feature>
<dbReference type="Pfam" id="PF00391">
    <property type="entry name" value="PEP-utilizers"/>
    <property type="match status" value="1"/>
</dbReference>
<evidence type="ECO:0000256" key="4">
    <source>
        <dbReference type="ARBA" id="ARBA00008663"/>
    </source>
</evidence>
<evidence type="ECO:0000256" key="15">
    <source>
        <dbReference type="NCBIfam" id="TIGR01064"/>
    </source>
</evidence>
<comment type="cofactor">
    <cofactor evidence="1">
        <name>Mg(2+)</name>
        <dbReference type="ChEBI" id="CHEBI:18420"/>
    </cofactor>
</comment>
<dbReference type="SUPFAM" id="SSF51621">
    <property type="entry name" value="Phosphoenolpyruvate/pyruvate domain"/>
    <property type="match status" value="1"/>
</dbReference>
<dbReference type="GO" id="GO:0004743">
    <property type="term" value="F:pyruvate kinase activity"/>
    <property type="evidence" value="ECO:0007669"/>
    <property type="project" value="UniProtKB-UniRule"/>
</dbReference>
<keyword evidence="21" id="KW-1185">Reference proteome</keyword>
<keyword evidence="10" id="KW-0067">ATP-binding</keyword>
<dbReference type="AlphaFoldDB" id="A0ABD5RKY5"/>
<evidence type="ECO:0000256" key="5">
    <source>
        <dbReference type="ARBA" id="ARBA00012142"/>
    </source>
</evidence>
<dbReference type="SUPFAM" id="SSF50800">
    <property type="entry name" value="PK beta-barrel domain-like"/>
    <property type="match status" value="1"/>
</dbReference>
<dbReference type="SUPFAM" id="SSF52935">
    <property type="entry name" value="PK C-terminal domain-like"/>
    <property type="match status" value="1"/>
</dbReference>
<evidence type="ECO:0000256" key="8">
    <source>
        <dbReference type="ARBA" id="ARBA00022741"/>
    </source>
</evidence>
<dbReference type="GO" id="GO:0030955">
    <property type="term" value="F:potassium ion binding"/>
    <property type="evidence" value="ECO:0007669"/>
    <property type="project" value="UniProtKB-UniRule"/>
</dbReference>
<dbReference type="PRINTS" id="PR01050">
    <property type="entry name" value="PYRUVTKNASE"/>
</dbReference>
<dbReference type="NCBIfam" id="NF004491">
    <property type="entry name" value="PRK05826.1"/>
    <property type="match status" value="1"/>
</dbReference>
<evidence type="ECO:0000256" key="1">
    <source>
        <dbReference type="ARBA" id="ARBA00001946"/>
    </source>
</evidence>
<dbReference type="GO" id="GO:0005524">
    <property type="term" value="F:ATP binding"/>
    <property type="evidence" value="ECO:0007669"/>
    <property type="project" value="UniProtKB-KW"/>
</dbReference>
<evidence type="ECO:0000259" key="19">
    <source>
        <dbReference type="Pfam" id="PF02887"/>
    </source>
</evidence>
<dbReference type="InterPro" id="IPR015806">
    <property type="entry name" value="Pyrv_Knase_insert_dom_sf"/>
</dbReference>
<evidence type="ECO:0000259" key="18">
    <source>
        <dbReference type="Pfam" id="PF00391"/>
    </source>
</evidence>
<evidence type="ECO:0000256" key="3">
    <source>
        <dbReference type="ARBA" id="ARBA00006237"/>
    </source>
</evidence>
<dbReference type="PANTHER" id="PTHR11817">
    <property type="entry name" value="PYRUVATE KINASE"/>
    <property type="match status" value="1"/>
</dbReference>
<dbReference type="InterPro" id="IPR001697">
    <property type="entry name" value="Pyr_Knase"/>
</dbReference>
<keyword evidence="8" id="KW-0547">Nucleotide-binding</keyword>
<dbReference type="GO" id="GO:0000287">
    <property type="term" value="F:magnesium ion binding"/>
    <property type="evidence" value="ECO:0007669"/>
    <property type="project" value="UniProtKB-UniRule"/>
</dbReference>
<comment type="similarity">
    <text evidence="3">In the C-terminal section; belongs to the PEP-utilizing enzyme family.</text>
</comment>
<dbReference type="InterPro" id="IPR036918">
    <property type="entry name" value="Pyrv_Knase_C_sf"/>
</dbReference>
<feature type="domain" description="Pyruvate kinase C-terminal" evidence="19">
    <location>
        <begin position="357"/>
        <end position="471"/>
    </location>
</feature>
<feature type="domain" description="PEP-utilising enzyme mobile" evidence="18">
    <location>
        <begin position="503"/>
        <end position="574"/>
    </location>
</feature>
<evidence type="ECO:0000256" key="11">
    <source>
        <dbReference type="ARBA" id="ARBA00022842"/>
    </source>
</evidence>
<name>A0ABD5RKY5_9EURY</name>
<evidence type="ECO:0000313" key="20">
    <source>
        <dbReference type="EMBL" id="MFC5971150.1"/>
    </source>
</evidence>
<dbReference type="Pfam" id="PF02887">
    <property type="entry name" value="PK_C"/>
    <property type="match status" value="1"/>
</dbReference>
<evidence type="ECO:0000256" key="14">
    <source>
        <dbReference type="ARBA" id="ARBA00023317"/>
    </source>
</evidence>
<comment type="pathway">
    <text evidence="2 16">Carbohydrate degradation; glycolysis; pyruvate from D-glyceraldehyde 3-phosphate: step 5/5.</text>
</comment>
<keyword evidence="6 16" id="KW-0808">Transferase</keyword>
<dbReference type="GO" id="GO:0016301">
    <property type="term" value="F:kinase activity"/>
    <property type="evidence" value="ECO:0007669"/>
    <property type="project" value="UniProtKB-KW"/>
</dbReference>
<evidence type="ECO:0000256" key="7">
    <source>
        <dbReference type="ARBA" id="ARBA00022723"/>
    </source>
</evidence>
<dbReference type="Gene3D" id="3.20.20.60">
    <property type="entry name" value="Phosphoenolpyruvate-binding domains"/>
    <property type="match status" value="1"/>
</dbReference>
<organism evidence="20 21">
    <name type="scientific">Halomarina salina</name>
    <dbReference type="NCBI Taxonomy" id="1872699"/>
    <lineage>
        <taxon>Archaea</taxon>
        <taxon>Methanobacteriati</taxon>
        <taxon>Methanobacteriota</taxon>
        <taxon>Stenosarchaea group</taxon>
        <taxon>Halobacteria</taxon>
        <taxon>Halobacteriales</taxon>
        <taxon>Natronomonadaceae</taxon>
        <taxon>Halomarina</taxon>
    </lineage>
</organism>
<comment type="caution">
    <text evidence="20">The sequence shown here is derived from an EMBL/GenBank/DDBJ whole genome shotgun (WGS) entry which is preliminary data.</text>
</comment>
<dbReference type="Gene3D" id="2.40.33.10">
    <property type="entry name" value="PK beta-barrel domain-like"/>
    <property type="match status" value="1"/>
</dbReference>
<comment type="catalytic activity">
    <reaction evidence="16">
        <text>pyruvate + ATP = phosphoenolpyruvate + ADP + H(+)</text>
        <dbReference type="Rhea" id="RHEA:18157"/>
        <dbReference type="ChEBI" id="CHEBI:15361"/>
        <dbReference type="ChEBI" id="CHEBI:15378"/>
        <dbReference type="ChEBI" id="CHEBI:30616"/>
        <dbReference type="ChEBI" id="CHEBI:58702"/>
        <dbReference type="ChEBI" id="CHEBI:456216"/>
        <dbReference type="EC" id="2.7.1.40"/>
    </reaction>
</comment>
<keyword evidence="13 16" id="KW-0324">Glycolysis</keyword>
<dbReference type="InterPro" id="IPR008279">
    <property type="entry name" value="PEP-util_enz_mobile_dom"/>
</dbReference>
<dbReference type="InterPro" id="IPR015795">
    <property type="entry name" value="Pyrv_Knase_C"/>
</dbReference>
<reference evidence="20 21" key="1">
    <citation type="journal article" date="2019" name="Int. J. Syst. Evol. Microbiol.">
        <title>The Global Catalogue of Microorganisms (GCM) 10K type strain sequencing project: providing services to taxonomists for standard genome sequencing and annotation.</title>
        <authorList>
            <consortium name="The Broad Institute Genomics Platform"/>
            <consortium name="The Broad Institute Genome Sequencing Center for Infectious Disease"/>
            <person name="Wu L."/>
            <person name="Ma J."/>
        </authorList>
    </citation>
    <scope>NUCLEOTIDE SEQUENCE [LARGE SCALE GENOMIC DNA]</scope>
    <source>
        <strain evidence="20 21">CGMCC 1.12543</strain>
    </source>
</reference>
<dbReference type="InterPro" id="IPR011037">
    <property type="entry name" value="Pyrv_Knase-like_insert_dom_sf"/>
</dbReference>
<proteinExistence type="inferred from homology"/>
<comment type="similarity">
    <text evidence="4 16">Belongs to the pyruvate kinase family.</text>
</comment>
<dbReference type="Pfam" id="PF00224">
    <property type="entry name" value="PK"/>
    <property type="match status" value="1"/>
</dbReference>
<evidence type="ECO:0000313" key="21">
    <source>
        <dbReference type="Proteomes" id="UP001596099"/>
    </source>
</evidence>
<evidence type="ECO:0000259" key="17">
    <source>
        <dbReference type="Pfam" id="PF00224"/>
    </source>
</evidence>
<dbReference type="InterPro" id="IPR040442">
    <property type="entry name" value="Pyrv_kinase-like_dom_sf"/>
</dbReference>
<dbReference type="NCBIfam" id="NF004978">
    <property type="entry name" value="PRK06354.1"/>
    <property type="match status" value="1"/>
</dbReference>
<dbReference type="SUPFAM" id="SSF52009">
    <property type="entry name" value="Phosphohistidine domain"/>
    <property type="match status" value="1"/>
</dbReference>
<evidence type="ECO:0000256" key="9">
    <source>
        <dbReference type="ARBA" id="ARBA00022777"/>
    </source>
</evidence>
<evidence type="ECO:0000256" key="16">
    <source>
        <dbReference type="RuleBase" id="RU000504"/>
    </source>
</evidence>
<dbReference type="RefSeq" id="WP_247414061.1">
    <property type="nucleotide sequence ID" value="NZ_JALLGW010000001.1"/>
</dbReference>
<sequence>MTDATPQTNAKVVCTLGPASDDRETIRALVDAGMRVARLNASHGSREDRRELAGRVRAVAENLGTPVATMVDLQGPEVRTAPLDDPITLAEGSDVRFVAGDDATPEEVGLSHAIDNADPGDRILLDDGRIAATVLRVDGEAVVARIDSGGDLGGRKGVNLPGVDLSLPVPTEDDREEIRLAVEEDADLVAASFVRDAEDVLSVAGVVEEFDGDVPVVAKLERAGAIEHLDAIVEAADGVMVARGDLGVEYPLEDVPLIQKRAIRRSQRAGVPVIVATEMLDSMAHARRPTRAEASDVANAILDGTDAVMLSAETAVGDHPVRVVETMRTIVAEVEGSEEYAEQRDRHVPGAEPTSTDSLARAARYLARDVGASAVVVASESGYTARKVAKYRPEAPVVATTPNDGVRRRLALSWGIRPAAVEHVSDAPSLIERSVEAALDAGVATSGDTVVVLSGMMSDLGTDTTNTLKIHVAAETLAAGTSTVSGRVTGPVFHTTGDLADAPEGAVLVLPRTFDEEFDGDLSRVGGIVAAERGLTGYAAIVARELDVPMVSGAELDAEAVPDGTRVTVDAERGVVYEGDVLSGASERSEDGAS</sequence>
<evidence type="ECO:0000256" key="2">
    <source>
        <dbReference type="ARBA" id="ARBA00004997"/>
    </source>
</evidence>
<keyword evidence="11 16" id="KW-0460">Magnesium</keyword>
<evidence type="ECO:0000256" key="6">
    <source>
        <dbReference type="ARBA" id="ARBA00022679"/>
    </source>
</evidence>
<dbReference type="NCBIfam" id="TIGR01064">
    <property type="entry name" value="pyruv_kin"/>
    <property type="match status" value="1"/>
</dbReference>
<dbReference type="Proteomes" id="UP001596099">
    <property type="component" value="Unassembled WGS sequence"/>
</dbReference>
<dbReference type="InterPro" id="IPR015793">
    <property type="entry name" value="Pyrv_Knase_brl"/>
</dbReference>